<proteinExistence type="predicted"/>
<evidence type="ECO:0008006" key="5">
    <source>
        <dbReference type="Google" id="ProtNLM"/>
    </source>
</evidence>
<protein>
    <recommendedName>
        <fullName evidence="5">Trypsin-like peptidase domain-containing protein</fullName>
    </recommendedName>
</protein>
<dbReference type="InterPro" id="IPR009003">
    <property type="entry name" value="Peptidase_S1_PA"/>
</dbReference>
<keyword evidence="4" id="KW-1185">Reference proteome</keyword>
<keyword evidence="2" id="KW-0732">Signal</keyword>
<feature type="region of interest" description="Disordered" evidence="1">
    <location>
        <begin position="29"/>
        <end position="52"/>
    </location>
</feature>
<feature type="chain" id="PRO_5032841316" description="Trypsin-like peptidase domain-containing protein" evidence="2">
    <location>
        <begin position="20"/>
        <end position="249"/>
    </location>
</feature>
<reference evidence="3 4" key="1">
    <citation type="submission" date="2020-08" db="EMBL/GenBank/DDBJ databases">
        <title>Genomic Encyclopedia of Type Strains, Phase IV (KMG-IV): sequencing the most valuable type-strain genomes for metagenomic binning, comparative biology and taxonomic classification.</title>
        <authorList>
            <person name="Goeker M."/>
        </authorList>
    </citation>
    <scope>NUCLEOTIDE SEQUENCE [LARGE SCALE GENOMIC DNA]</scope>
    <source>
        <strain evidence="3 4">DSM 25622</strain>
    </source>
</reference>
<dbReference type="EMBL" id="JACIJD010000001">
    <property type="protein sequence ID" value="MBB5692136.1"/>
    <property type="molecule type" value="Genomic_DNA"/>
</dbReference>
<evidence type="ECO:0000256" key="1">
    <source>
        <dbReference type="SAM" id="MobiDB-lite"/>
    </source>
</evidence>
<feature type="signal peptide" evidence="2">
    <location>
        <begin position="1"/>
        <end position="19"/>
    </location>
</feature>
<accession>A0A840XW69</accession>
<dbReference type="AlphaFoldDB" id="A0A840XW69"/>
<evidence type="ECO:0000313" key="4">
    <source>
        <dbReference type="Proteomes" id="UP000580654"/>
    </source>
</evidence>
<gene>
    <name evidence="3" type="ORF">FHS87_000147</name>
</gene>
<name>A0A840XW69_9PROT</name>
<dbReference type="Pfam" id="PF13365">
    <property type="entry name" value="Trypsin_2"/>
    <property type="match status" value="1"/>
</dbReference>
<dbReference type="SUPFAM" id="SSF50494">
    <property type="entry name" value="Trypsin-like serine proteases"/>
    <property type="match status" value="1"/>
</dbReference>
<evidence type="ECO:0000313" key="3">
    <source>
        <dbReference type="EMBL" id="MBB5692136.1"/>
    </source>
</evidence>
<organism evidence="3 4">
    <name type="scientific">Muricoccus pecuniae</name>
    <dbReference type="NCBI Taxonomy" id="693023"/>
    <lineage>
        <taxon>Bacteria</taxon>
        <taxon>Pseudomonadati</taxon>
        <taxon>Pseudomonadota</taxon>
        <taxon>Alphaproteobacteria</taxon>
        <taxon>Acetobacterales</taxon>
        <taxon>Roseomonadaceae</taxon>
        <taxon>Muricoccus</taxon>
    </lineage>
</organism>
<sequence length="249" mass="25671">MIRGRGLALLAALAIPACAAPAPVPRPWVEDAPAERAGRPSAEPAPSPRLPDIPDAFRAELRGGYGPACPLQGNAVYIGEGRFLTAAHLVDGLVPQLRRCVGGMGGTTILFGGRVLPVRPVRVGEGHVEPGIGPLYRRGQDLALLQAAFIPPGPAARPCRGGPTPGQDVLVLSARRREAVRAGAMVPEIRAADGAYADLPLPMDEGESGAGVFDAGSNCLLGIVSHRPDAEPDHSRIVPAAAIRAFLGG</sequence>
<comment type="caution">
    <text evidence="3">The sequence shown here is derived from an EMBL/GenBank/DDBJ whole genome shotgun (WGS) entry which is preliminary data.</text>
</comment>
<dbReference type="Proteomes" id="UP000580654">
    <property type="component" value="Unassembled WGS sequence"/>
</dbReference>
<dbReference type="RefSeq" id="WP_184512803.1">
    <property type="nucleotide sequence ID" value="NZ_JACIJD010000001.1"/>
</dbReference>
<evidence type="ECO:0000256" key="2">
    <source>
        <dbReference type="SAM" id="SignalP"/>
    </source>
</evidence>